<proteinExistence type="predicted"/>
<evidence type="ECO:0000313" key="4">
    <source>
        <dbReference type="Proteomes" id="UP001430953"/>
    </source>
</evidence>
<accession>A0AAW2ERV3</accession>
<sequence>MNENRRPGRSSRPSLRDARARKTRPLRWNRRYGIRITLCVSPYRRNRFTRDRAGARLTRITYAGCNVRRKLRDSPDLVRADQSEIRELLTSICLNIISALSYQNTAGTRQKHEYVNGEASQRQLRSSTFISIHNLLFFNLVVSSIILNVCCSLFYKNIRTFYFLIPFLLNMHKYLQRIEFRFIRSLKLNDRTSIILALFIYI</sequence>
<comment type="caution">
    <text evidence="3">The sequence shown here is derived from an EMBL/GenBank/DDBJ whole genome shotgun (WGS) entry which is preliminary data.</text>
</comment>
<feature type="transmembrane region" description="Helical" evidence="2">
    <location>
        <begin position="135"/>
        <end position="155"/>
    </location>
</feature>
<keyword evidence="2" id="KW-0812">Transmembrane</keyword>
<dbReference type="AlphaFoldDB" id="A0AAW2ERV3"/>
<keyword evidence="2" id="KW-1133">Transmembrane helix</keyword>
<keyword evidence="2" id="KW-0472">Membrane</keyword>
<evidence type="ECO:0000256" key="2">
    <source>
        <dbReference type="SAM" id="Phobius"/>
    </source>
</evidence>
<feature type="region of interest" description="Disordered" evidence="1">
    <location>
        <begin position="1"/>
        <end position="22"/>
    </location>
</feature>
<dbReference type="EMBL" id="JADYXP020000020">
    <property type="protein sequence ID" value="KAL0104557.1"/>
    <property type="molecule type" value="Genomic_DNA"/>
</dbReference>
<evidence type="ECO:0000256" key="1">
    <source>
        <dbReference type="SAM" id="MobiDB-lite"/>
    </source>
</evidence>
<organism evidence="3 4">
    <name type="scientific">Cardiocondyla obscurior</name>
    <dbReference type="NCBI Taxonomy" id="286306"/>
    <lineage>
        <taxon>Eukaryota</taxon>
        <taxon>Metazoa</taxon>
        <taxon>Ecdysozoa</taxon>
        <taxon>Arthropoda</taxon>
        <taxon>Hexapoda</taxon>
        <taxon>Insecta</taxon>
        <taxon>Pterygota</taxon>
        <taxon>Neoptera</taxon>
        <taxon>Endopterygota</taxon>
        <taxon>Hymenoptera</taxon>
        <taxon>Apocrita</taxon>
        <taxon>Aculeata</taxon>
        <taxon>Formicoidea</taxon>
        <taxon>Formicidae</taxon>
        <taxon>Myrmicinae</taxon>
        <taxon>Cardiocondyla</taxon>
    </lineage>
</organism>
<gene>
    <name evidence="3" type="ORF">PUN28_017353</name>
</gene>
<protein>
    <submittedName>
        <fullName evidence="3">Uncharacterized protein</fullName>
    </submittedName>
</protein>
<dbReference type="Proteomes" id="UP001430953">
    <property type="component" value="Unassembled WGS sequence"/>
</dbReference>
<evidence type="ECO:0000313" key="3">
    <source>
        <dbReference type="EMBL" id="KAL0104557.1"/>
    </source>
</evidence>
<name>A0AAW2ERV3_9HYME</name>
<keyword evidence="4" id="KW-1185">Reference proteome</keyword>
<reference evidence="3 4" key="1">
    <citation type="submission" date="2023-03" db="EMBL/GenBank/DDBJ databases">
        <title>High recombination rates correlate with genetic variation in Cardiocondyla obscurior ants.</title>
        <authorList>
            <person name="Errbii M."/>
        </authorList>
    </citation>
    <scope>NUCLEOTIDE SEQUENCE [LARGE SCALE GENOMIC DNA]</scope>
    <source>
        <strain evidence="3">Alpha-2009</strain>
        <tissue evidence="3">Whole body</tissue>
    </source>
</reference>